<dbReference type="GO" id="GO:0000271">
    <property type="term" value="P:polysaccharide biosynthetic process"/>
    <property type="evidence" value="ECO:0007669"/>
    <property type="project" value="TreeGrafter"/>
</dbReference>
<keyword evidence="1" id="KW-1133">Transmembrane helix</keyword>
<evidence type="ECO:0008006" key="4">
    <source>
        <dbReference type="Google" id="ProtNLM"/>
    </source>
</evidence>
<dbReference type="Proteomes" id="UP000054047">
    <property type="component" value="Unassembled WGS sequence"/>
</dbReference>
<keyword evidence="1" id="KW-0812">Transmembrane</keyword>
<dbReference type="InterPro" id="IPR050879">
    <property type="entry name" value="Acyltransferase_3"/>
</dbReference>
<dbReference type="PANTHER" id="PTHR23028">
    <property type="entry name" value="ACETYLTRANSFERASE"/>
    <property type="match status" value="1"/>
</dbReference>
<dbReference type="GO" id="GO:0016020">
    <property type="term" value="C:membrane"/>
    <property type="evidence" value="ECO:0007669"/>
    <property type="project" value="TreeGrafter"/>
</dbReference>
<accession>A0A0C2D2C5</accession>
<organism evidence="2 3">
    <name type="scientific">Ancylostoma duodenale</name>
    <dbReference type="NCBI Taxonomy" id="51022"/>
    <lineage>
        <taxon>Eukaryota</taxon>
        <taxon>Metazoa</taxon>
        <taxon>Ecdysozoa</taxon>
        <taxon>Nematoda</taxon>
        <taxon>Chromadorea</taxon>
        <taxon>Rhabditida</taxon>
        <taxon>Rhabditina</taxon>
        <taxon>Rhabditomorpha</taxon>
        <taxon>Strongyloidea</taxon>
        <taxon>Ancylostomatidae</taxon>
        <taxon>Ancylostomatinae</taxon>
        <taxon>Ancylostoma</taxon>
    </lineage>
</organism>
<proteinExistence type="predicted"/>
<dbReference type="EMBL" id="KN728612">
    <property type="protein sequence ID" value="KIH63503.1"/>
    <property type="molecule type" value="Genomic_DNA"/>
</dbReference>
<dbReference type="AlphaFoldDB" id="A0A0C2D2C5"/>
<evidence type="ECO:0000313" key="2">
    <source>
        <dbReference type="EMBL" id="KIH63503.1"/>
    </source>
</evidence>
<dbReference type="PANTHER" id="PTHR23028:SF127">
    <property type="entry name" value="ACYL_TRANSF_3 DOMAIN-CONTAINING PROTEIN-RELATED"/>
    <property type="match status" value="1"/>
</dbReference>
<name>A0A0C2D2C5_9BILA</name>
<keyword evidence="1" id="KW-0472">Membrane</keyword>
<feature type="transmembrane region" description="Helical" evidence="1">
    <location>
        <begin position="113"/>
        <end position="134"/>
    </location>
</feature>
<sequence>MKPAMREEGLCEGRAIAVEEDPLPVKTRTNSYRRDLQGIRAIAIISVLLFHFYPSIFPNGHVGVDQLFLFEHLQPPNLESAKYALLFTTNIEATDSVKEYQTMLTRAADLFTHTWSIAVEMQFYAVFPAIFMVFKMLPDYAAMTVLKGLGEFFIQVFWRSWTKFFLTRHTIRLS</sequence>
<keyword evidence="3" id="KW-1185">Reference proteome</keyword>
<dbReference type="OrthoDB" id="92766at2759"/>
<evidence type="ECO:0000313" key="3">
    <source>
        <dbReference type="Proteomes" id="UP000054047"/>
    </source>
</evidence>
<reference evidence="2 3" key="1">
    <citation type="submission" date="2013-12" db="EMBL/GenBank/DDBJ databases">
        <title>Draft genome of the parsitic nematode Ancylostoma duodenale.</title>
        <authorList>
            <person name="Mitreva M."/>
        </authorList>
    </citation>
    <scope>NUCLEOTIDE SEQUENCE [LARGE SCALE GENOMIC DNA]</scope>
    <source>
        <strain evidence="2 3">Zhejiang</strain>
    </source>
</reference>
<protein>
    <recommendedName>
        <fullName evidence="4">Acyltransferase 3 domain-containing protein</fullName>
    </recommendedName>
</protein>
<feature type="transmembrane region" description="Helical" evidence="1">
    <location>
        <begin position="38"/>
        <end position="57"/>
    </location>
</feature>
<gene>
    <name evidence="2" type="ORF">ANCDUO_06193</name>
</gene>
<evidence type="ECO:0000256" key="1">
    <source>
        <dbReference type="SAM" id="Phobius"/>
    </source>
</evidence>